<organism evidence="1 2">
    <name type="scientific">Brevundimonas balnearis</name>
    <dbReference type="NCBI Taxonomy" id="1572858"/>
    <lineage>
        <taxon>Bacteria</taxon>
        <taxon>Pseudomonadati</taxon>
        <taxon>Pseudomonadota</taxon>
        <taxon>Alphaproteobacteria</taxon>
        <taxon>Caulobacterales</taxon>
        <taxon>Caulobacteraceae</taxon>
        <taxon>Brevundimonas</taxon>
    </lineage>
</organism>
<sequence>MSALTLEEAMRQACAAVGIEPPKHRLVPGRWVRTDSKGKNGKNDAAVKLDDDQRGGMAYNYQTAQGQRFHVNGANDNFAPRLPKRDPAKERQREAERVEIERTCDRIVRACRQDVHPYLKRKGFPDEIGLVIDDPRECFPTGKLGDLLRKTMPEGDGPFLIIPGRINGKLTTVQFITPEGVKKNIFRGVMGGASHRIATGRDTWVCEGIATALSVRAALRLLGVQATVLSAFSASNVAKVAEGISGARIAADHDKPVETLDGLGAGEFYARRSGRKWVMPSALGDFNDMHMADGVRAVALRLREALG</sequence>
<comment type="caution">
    <text evidence="1">The sequence shown here is derived from an EMBL/GenBank/DDBJ whole genome shotgun (WGS) entry which is preliminary data.</text>
</comment>
<dbReference type="EMBL" id="JBHLSW010000003">
    <property type="protein sequence ID" value="MFC0633277.1"/>
    <property type="molecule type" value="Genomic_DNA"/>
</dbReference>
<gene>
    <name evidence="1" type="ORF">ACFFGE_05210</name>
</gene>
<evidence type="ECO:0008006" key="3">
    <source>
        <dbReference type="Google" id="ProtNLM"/>
    </source>
</evidence>
<evidence type="ECO:0000313" key="1">
    <source>
        <dbReference type="EMBL" id="MFC0633277.1"/>
    </source>
</evidence>
<dbReference type="Proteomes" id="UP001589906">
    <property type="component" value="Unassembled WGS sequence"/>
</dbReference>
<dbReference type="RefSeq" id="WP_376834979.1">
    <property type="nucleotide sequence ID" value="NZ_JBHLSW010000003.1"/>
</dbReference>
<keyword evidence="2" id="KW-1185">Reference proteome</keyword>
<name>A0ABV6R2P2_9CAUL</name>
<proteinExistence type="predicted"/>
<accession>A0ABV6R2P2</accession>
<evidence type="ECO:0000313" key="2">
    <source>
        <dbReference type="Proteomes" id="UP001589906"/>
    </source>
</evidence>
<reference evidence="1 2" key="1">
    <citation type="submission" date="2024-09" db="EMBL/GenBank/DDBJ databases">
        <authorList>
            <person name="Sun Q."/>
            <person name="Mori K."/>
        </authorList>
    </citation>
    <scope>NUCLEOTIDE SEQUENCE [LARGE SCALE GENOMIC DNA]</scope>
    <source>
        <strain evidence="1 2">NCAIM B.02621</strain>
    </source>
</reference>
<protein>
    <recommendedName>
        <fullName evidence="3">Toprim domain-containing protein</fullName>
    </recommendedName>
</protein>